<evidence type="ECO:0000256" key="6">
    <source>
        <dbReference type="ARBA" id="ARBA00022833"/>
    </source>
</evidence>
<feature type="region of interest" description="Disordered" evidence="13">
    <location>
        <begin position="545"/>
        <end position="566"/>
    </location>
</feature>
<evidence type="ECO:0000313" key="16">
    <source>
        <dbReference type="Proteomes" id="UP001163046"/>
    </source>
</evidence>
<organism evidence="15 16">
    <name type="scientific">Desmophyllum pertusum</name>
    <dbReference type="NCBI Taxonomy" id="174260"/>
    <lineage>
        <taxon>Eukaryota</taxon>
        <taxon>Metazoa</taxon>
        <taxon>Cnidaria</taxon>
        <taxon>Anthozoa</taxon>
        <taxon>Hexacorallia</taxon>
        <taxon>Scleractinia</taxon>
        <taxon>Caryophylliina</taxon>
        <taxon>Caryophylliidae</taxon>
        <taxon>Desmophyllum</taxon>
    </lineage>
</organism>
<dbReference type="InterPro" id="IPR039693">
    <property type="entry name" value="Rtr1/RPAP2"/>
</dbReference>
<comment type="similarity">
    <text evidence="2 11 12">Belongs to the RPAP2 family.</text>
</comment>
<proteinExistence type="inferred from homology"/>
<comment type="caution">
    <text evidence="15">The sequence shown here is derived from an EMBL/GenBank/DDBJ whole genome shotgun (WGS) entry which is preliminary data.</text>
</comment>
<accession>A0A9X0CGN0</accession>
<dbReference type="Gene3D" id="1.25.40.820">
    <property type="match status" value="1"/>
</dbReference>
<evidence type="ECO:0000256" key="11">
    <source>
        <dbReference type="PROSITE-ProRule" id="PRU00812"/>
    </source>
</evidence>
<feature type="compositionally biased region" description="Basic and acidic residues" evidence="13">
    <location>
        <begin position="35"/>
        <end position="45"/>
    </location>
</feature>
<dbReference type="EC" id="3.1.3.16" evidence="12"/>
<evidence type="ECO:0000256" key="12">
    <source>
        <dbReference type="RuleBase" id="RU367080"/>
    </source>
</evidence>
<comment type="subcellular location">
    <subcellularLocation>
        <location evidence="1 12">Nucleus</location>
    </subcellularLocation>
</comment>
<feature type="region of interest" description="Disordered" evidence="13">
    <location>
        <begin position="363"/>
        <end position="388"/>
    </location>
</feature>
<evidence type="ECO:0000256" key="10">
    <source>
        <dbReference type="ARBA" id="ARBA00048336"/>
    </source>
</evidence>
<dbReference type="InterPro" id="IPR038534">
    <property type="entry name" value="Rtr1/RPAP2_sf"/>
</dbReference>
<keyword evidence="3 12" id="KW-0479">Metal-binding</keyword>
<evidence type="ECO:0000256" key="7">
    <source>
        <dbReference type="ARBA" id="ARBA00022912"/>
    </source>
</evidence>
<evidence type="ECO:0000256" key="8">
    <source>
        <dbReference type="ARBA" id="ARBA00023242"/>
    </source>
</evidence>
<evidence type="ECO:0000256" key="13">
    <source>
        <dbReference type="SAM" id="MobiDB-lite"/>
    </source>
</evidence>
<protein>
    <recommendedName>
        <fullName evidence="12">RNA polymerase II subunit B1 CTD phosphatase RPAP2 homolog</fullName>
        <ecNumber evidence="12">3.1.3.16</ecNumber>
    </recommendedName>
</protein>
<dbReference type="PANTHER" id="PTHR14732">
    <property type="entry name" value="RNA POLYMERASE II SUBUNIT B1 CTD PHOSPHATASE RPAP2-RELATED"/>
    <property type="match status" value="1"/>
</dbReference>
<evidence type="ECO:0000256" key="2">
    <source>
        <dbReference type="ARBA" id="ARBA00005676"/>
    </source>
</evidence>
<evidence type="ECO:0000256" key="3">
    <source>
        <dbReference type="ARBA" id="ARBA00022723"/>
    </source>
</evidence>
<dbReference type="GO" id="GO:0005634">
    <property type="term" value="C:nucleus"/>
    <property type="evidence" value="ECO:0007669"/>
    <property type="project" value="UniProtKB-SubCell"/>
</dbReference>
<evidence type="ECO:0000256" key="9">
    <source>
        <dbReference type="ARBA" id="ARBA00047761"/>
    </source>
</evidence>
<comment type="function">
    <text evidence="12">Putative RNA polymerase II subunit B1 C-terminal domain (CTD) phosphatase involved in RNA polymerase II transcription regulation.</text>
</comment>
<dbReference type="GO" id="GO:0008270">
    <property type="term" value="F:zinc ion binding"/>
    <property type="evidence" value="ECO:0007669"/>
    <property type="project" value="UniProtKB-KW"/>
</dbReference>
<keyword evidence="5 12" id="KW-0378">Hydrolase</keyword>
<dbReference type="InterPro" id="IPR007308">
    <property type="entry name" value="Rtr1/RPAP2_dom"/>
</dbReference>
<keyword evidence="4 12" id="KW-0863">Zinc-finger</keyword>
<feature type="compositionally biased region" description="Basic and acidic residues" evidence="13">
    <location>
        <begin position="545"/>
        <end position="559"/>
    </location>
</feature>
<comment type="catalytic activity">
    <reaction evidence="10 12">
        <text>O-phospho-L-threonyl-[protein] + H2O = L-threonyl-[protein] + phosphate</text>
        <dbReference type="Rhea" id="RHEA:47004"/>
        <dbReference type="Rhea" id="RHEA-COMP:11060"/>
        <dbReference type="Rhea" id="RHEA-COMP:11605"/>
        <dbReference type="ChEBI" id="CHEBI:15377"/>
        <dbReference type="ChEBI" id="CHEBI:30013"/>
        <dbReference type="ChEBI" id="CHEBI:43474"/>
        <dbReference type="ChEBI" id="CHEBI:61977"/>
        <dbReference type="EC" id="3.1.3.16"/>
    </reaction>
</comment>
<reference evidence="15" key="1">
    <citation type="submission" date="2023-01" db="EMBL/GenBank/DDBJ databases">
        <title>Genome assembly of the deep-sea coral Lophelia pertusa.</title>
        <authorList>
            <person name="Herrera S."/>
            <person name="Cordes E."/>
        </authorList>
    </citation>
    <scope>NUCLEOTIDE SEQUENCE</scope>
    <source>
        <strain evidence="15">USNM1676648</strain>
        <tissue evidence="15">Polyp</tissue>
    </source>
</reference>
<dbReference type="GO" id="GO:0005737">
    <property type="term" value="C:cytoplasm"/>
    <property type="evidence" value="ECO:0007669"/>
    <property type="project" value="TreeGrafter"/>
</dbReference>
<evidence type="ECO:0000256" key="1">
    <source>
        <dbReference type="ARBA" id="ARBA00004123"/>
    </source>
</evidence>
<keyword evidence="8 12" id="KW-0539">Nucleus</keyword>
<gene>
    <name evidence="15" type="primary">RPAP2</name>
    <name evidence="15" type="ORF">OS493_014635</name>
</gene>
<evidence type="ECO:0000256" key="4">
    <source>
        <dbReference type="ARBA" id="ARBA00022771"/>
    </source>
</evidence>
<dbReference type="PROSITE" id="PS51479">
    <property type="entry name" value="ZF_RTR1"/>
    <property type="match status" value="1"/>
</dbReference>
<feature type="domain" description="RTR1-type" evidence="14">
    <location>
        <begin position="80"/>
        <end position="163"/>
    </location>
</feature>
<feature type="region of interest" description="Disordered" evidence="13">
    <location>
        <begin position="1"/>
        <end position="45"/>
    </location>
</feature>
<comment type="catalytic activity">
    <reaction evidence="9 12">
        <text>O-phospho-L-seryl-[protein] + H2O = L-seryl-[protein] + phosphate</text>
        <dbReference type="Rhea" id="RHEA:20629"/>
        <dbReference type="Rhea" id="RHEA-COMP:9863"/>
        <dbReference type="Rhea" id="RHEA-COMP:11604"/>
        <dbReference type="ChEBI" id="CHEBI:15377"/>
        <dbReference type="ChEBI" id="CHEBI:29999"/>
        <dbReference type="ChEBI" id="CHEBI:43474"/>
        <dbReference type="ChEBI" id="CHEBI:83421"/>
        <dbReference type="EC" id="3.1.3.16"/>
    </reaction>
</comment>
<evidence type="ECO:0000313" key="15">
    <source>
        <dbReference type="EMBL" id="KAJ7334325.1"/>
    </source>
</evidence>
<dbReference type="Proteomes" id="UP001163046">
    <property type="component" value="Unassembled WGS sequence"/>
</dbReference>
<name>A0A9X0CGN0_9CNID</name>
<dbReference type="OrthoDB" id="2590500at2759"/>
<evidence type="ECO:0000256" key="5">
    <source>
        <dbReference type="ARBA" id="ARBA00022801"/>
    </source>
</evidence>
<dbReference type="EMBL" id="MU827784">
    <property type="protein sequence ID" value="KAJ7334325.1"/>
    <property type="molecule type" value="Genomic_DNA"/>
</dbReference>
<dbReference type="PANTHER" id="PTHR14732:SF0">
    <property type="entry name" value="RNA POLYMERASE II SUBUNIT B1 CTD PHOSPHATASE RPAP2-RELATED"/>
    <property type="match status" value="1"/>
</dbReference>
<keyword evidence="7 12" id="KW-0904">Protein phosphatase</keyword>
<evidence type="ECO:0000259" key="14">
    <source>
        <dbReference type="PROSITE" id="PS51479"/>
    </source>
</evidence>
<dbReference type="AlphaFoldDB" id="A0A9X0CGN0"/>
<feature type="region of interest" description="Disordered" evidence="13">
    <location>
        <begin position="183"/>
        <end position="301"/>
    </location>
</feature>
<dbReference type="GO" id="GO:0008420">
    <property type="term" value="F:RNA polymerase II CTD heptapeptide repeat phosphatase activity"/>
    <property type="evidence" value="ECO:0007669"/>
    <property type="project" value="UniProtKB-UniRule"/>
</dbReference>
<keyword evidence="16" id="KW-1185">Reference proteome</keyword>
<keyword evidence="6 12" id="KW-0862">Zinc</keyword>
<dbReference type="GO" id="GO:0043175">
    <property type="term" value="F:RNA polymerase core enzyme binding"/>
    <property type="evidence" value="ECO:0007669"/>
    <property type="project" value="UniProtKB-UniRule"/>
</dbReference>
<dbReference type="Pfam" id="PF04181">
    <property type="entry name" value="RPAP2_Rtr1"/>
    <property type="match status" value="1"/>
</dbReference>
<feature type="compositionally biased region" description="Basic and acidic residues" evidence="13">
    <location>
        <begin position="249"/>
        <end position="301"/>
    </location>
</feature>
<sequence length="566" mass="63908">MADEEGNYVLHTNKPKQKKQSEKTKASTSRAKKPGRGDEKQRLKELETSIRSQVAAEERAHKMVETLVLEDAVTKDFLINSGNLITTSHYADVVEERMLSKKCGYPICNNQINQISPQKYKICMKTNRVYDITERKCFCSNFCFKASKYFESQISASPVWTRIGESSRTCVLLESDSSSIHRTGAGGVLLGKEDEQENTSCEIKDNLSSSSSSSSTQGHDQSPDKPDLLPVKPDQSPDKPDLLPVKLEQLPDKPDQLPDKSDRLPVKPDQLPDKLDQLPDKPDEPDESLKRLPETNDSQKARMRDIEEGSFSRDMIVHSVQTVFQQWCTHSTLEYLGLPVTTGTETKATDPDSFMARAARFFQPASNAKEDSDSDSETGANPETSQEDIVIKEKKTHFQDPVFILPPIDSKSQVTIRRRIVLDKLFRIMPDLLSEIKLTEGDISRDLTELVRTFSLSSKNVALKPFQWKILALSLILILKRKNSLVSQALETSKKDFNALLARLEITRKDIHHMLSPLSSPEAQHPGHFDSPVSDNEAVKTFEFSEEKSEVVFKEREDYGDMEELD</sequence>